<dbReference type="GO" id="GO:0005737">
    <property type="term" value="C:cytoplasm"/>
    <property type="evidence" value="ECO:0007669"/>
    <property type="project" value="TreeGrafter"/>
</dbReference>
<keyword evidence="5" id="KW-1185">Reference proteome</keyword>
<dbReference type="SUPFAM" id="SSF55681">
    <property type="entry name" value="Class II aaRS and biotin synthetases"/>
    <property type="match status" value="1"/>
</dbReference>
<evidence type="ECO:0000313" key="5">
    <source>
        <dbReference type="Proteomes" id="UP000019373"/>
    </source>
</evidence>
<dbReference type="GO" id="GO:0004077">
    <property type="term" value="F:biotin--[biotin carboxyl-carrier protein] ligase activity"/>
    <property type="evidence" value="ECO:0007669"/>
    <property type="project" value="EnsemblFungi"/>
</dbReference>
<dbReference type="InterPro" id="IPR004143">
    <property type="entry name" value="BPL_LPL_catalytic"/>
</dbReference>
<proteinExistence type="inferred from homology"/>
<gene>
    <name evidence="4" type="ORF">EPUS_08822</name>
</gene>
<dbReference type="OMA" id="HHAFYSN"/>
<dbReference type="HOGENOM" id="CLU_006150_1_1_1"/>
<evidence type="ECO:0000256" key="2">
    <source>
        <dbReference type="ARBA" id="ARBA00022598"/>
    </source>
</evidence>
<dbReference type="Proteomes" id="UP000019373">
    <property type="component" value="Unassembled WGS sequence"/>
</dbReference>
<dbReference type="Pfam" id="PF03099">
    <property type="entry name" value="BPL_LplA_LipB"/>
    <property type="match status" value="1"/>
</dbReference>
<organism evidence="4 5">
    <name type="scientific">Endocarpon pusillum (strain Z07020 / HMAS-L-300199)</name>
    <name type="common">Lichen-forming fungus</name>
    <dbReference type="NCBI Taxonomy" id="1263415"/>
    <lineage>
        <taxon>Eukaryota</taxon>
        <taxon>Fungi</taxon>
        <taxon>Dikarya</taxon>
        <taxon>Ascomycota</taxon>
        <taxon>Pezizomycotina</taxon>
        <taxon>Eurotiomycetes</taxon>
        <taxon>Chaetothyriomycetidae</taxon>
        <taxon>Verrucariales</taxon>
        <taxon>Verrucariaceae</taxon>
        <taxon>Endocarpon</taxon>
    </lineage>
</organism>
<dbReference type="InterPro" id="IPR045864">
    <property type="entry name" value="aa-tRNA-synth_II/BPL/LPL"/>
</dbReference>
<dbReference type="PROSITE" id="PS51733">
    <property type="entry name" value="BPL_LPL_CATALYTIC"/>
    <property type="match status" value="1"/>
</dbReference>
<feature type="domain" description="BPL/LPL catalytic" evidence="3">
    <location>
        <begin position="410"/>
        <end position="641"/>
    </location>
</feature>
<dbReference type="GeneID" id="19243664"/>
<name>U1HK78_ENDPU</name>
<dbReference type="PANTHER" id="PTHR12835">
    <property type="entry name" value="BIOTIN PROTEIN LIGASE"/>
    <property type="match status" value="1"/>
</dbReference>
<dbReference type="Pfam" id="PF09825">
    <property type="entry name" value="BPL_N"/>
    <property type="match status" value="1"/>
</dbReference>
<dbReference type="InterPro" id="IPR004408">
    <property type="entry name" value="Biotin_CoA_COase_ligase"/>
</dbReference>
<dbReference type="Gene3D" id="3.30.930.10">
    <property type="entry name" value="Bira Bifunctional Protein, Domain 2"/>
    <property type="match status" value="1"/>
</dbReference>
<protein>
    <recommendedName>
        <fullName evidence="3">BPL/LPL catalytic domain-containing protein</fullName>
    </recommendedName>
</protein>
<dbReference type="PANTHER" id="PTHR12835:SF5">
    <property type="entry name" value="BIOTIN--PROTEIN LIGASE"/>
    <property type="match status" value="1"/>
</dbReference>
<dbReference type="InterPro" id="IPR029062">
    <property type="entry name" value="Class_I_gatase-like"/>
</dbReference>
<dbReference type="AlphaFoldDB" id="U1HK78"/>
<evidence type="ECO:0000259" key="3">
    <source>
        <dbReference type="PROSITE" id="PS51733"/>
    </source>
</evidence>
<dbReference type="RefSeq" id="XP_007804998.1">
    <property type="nucleotide sequence ID" value="XM_007806807.1"/>
</dbReference>
<evidence type="ECO:0000256" key="1">
    <source>
        <dbReference type="ARBA" id="ARBA00009934"/>
    </source>
</evidence>
<dbReference type="SUPFAM" id="SSF52317">
    <property type="entry name" value="Class I glutamine amidotransferase-like"/>
    <property type="match status" value="2"/>
</dbReference>
<comment type="similarity">
    <text evidence="1">Belongs to the biotin--protein ligase family.</text>
</comment>
<evidence type="ECO:0000313" key="4">
    <source>
        <dbReference type="EMBL" id="ERF69349.1"/>
    </source>
</evidence>
<dbReference type="EMBL" id="KE721433">
    <property type="protein sequence ID" value="ERF69349.1"/>
    <property type="molecule type" value="Genomic_DNA"/>
</dbReference>
<dbReference type="NCBIfam" id="TIGR00121">
    <property type="entry name" value="birA_ligase"/>
    <property type="match status" value="1"/>
</dbReference>
<keyword evidence="2" id="KW-0436">Ligase</keyword>
<dbReference type="CDD" id="cd03144">
    <property type="entry name" value="GATase1_ScBLP_like"/>
    <property type="match status" value="1"/>
</dbReference>
<accession>U1HK78</accession>
<sequence length="729" mass="80198">MAPTRMNVLVYSDIGSTVDSVRHCLYTLRELLSPTYAVIPVSGDQIIKEPWPSSCAAVVFPGGADKGYCRTLNGEGNRRIRRFVEAGGIYIGFCAGGYYGSGKCEFEVGNRLLEVIGDRELAFFPGIDRGGAFPGFVYNSEKGARAAELQVNKTALSSGAVPNVFRSYYNGGGVFVDAAKHRNKGVEILASYTEDLAVDAGEGAAAAVYCKVGAGAALLTGPHPEFVFCGKPIDDWSLMKPRFAAAKMEKKEDVPGFQHIIDVLAGDEKHRTDFMKACLTKLGLSVTEEQNVPSLSHIHLSSLQASKTSELLRSLKEIVTSEEGEEYIEDDNDKFHIIKRSVWSLGSLYQALPSLLKDEKTDHDTGSGSDKDGIADYNTITKEVLVHELDHPTIEDTPYFDHESYYNNVSLFNTATPGAQSSFGHHLLYGEVLTSTNTLLEKNTQLLRRLPTGFTAVATSQLAGRGRGSNVWVSPPGSLMFSIVIRHPMSLMQQAPVVFVQYLAALAIIEGVKSCDKDLYKDIPIRLKWPNDIYALNPARAASTSFSITDTANESIKSTINQDQYIKIGGILVNSHYNAQDYIAVCGIGLNLSNNAPTTSLNALLPFLPTQTTQTPPPPLAPEKLLASILTSFDRLYTRFLRTGFDDHFLDMYYAHWLHQDQTITLEAEEGQPRARIRGLSQDYGLLVAEEVEEVVGRAGEWRGTGRLWKLQSDSNSFDFFRGLVRRKL</sequence>
<reference evidence="5" key="1">
    <citation type="journal article" date="2014" name="BMC Genomics">
        <title>Genome characteristics reveal the impact of lichenization on lichen-forming fungus Endocarpon pusillum Hedwig (Verrucariales, Ascomycota).</title>
        <authorList>
            <person name="Wang Y.-Y."/>
            <person name="Liu B."/>
            <person name="Zhang X.-Y."/>
            <person name="Zhou Q.-M."/>
            <person name="Zhang T."/>
            <person name="Li H."/>
            <person name="Yu Y.-F."/>
            <person name="Zhang X.-L."/>
            <person name="Hao X.-Y."/>
            <person name="Wang M."/>
            <person name="Wang L."/>
            <person name="Wei J.-C."/>
        </authorList>
    </citation>
    <scope>NUCLEOTIDE SEQUENCE [LARGE SCALE GENOMIC DNA]</scope>
    <source>
        <strain evidence="5">Z07020 / HMAS-L-300199</strain>
    </source>
</reference>
<dbReference type="eggNOG" id="KOG1536">
    <property type="taxonomic scope" value="Eukaryota"/>
</dbReference>
<dbReference type="InterPro" id="IPR019197">
    <property type="entry name" value="Biotin-prot_ligase_N"/>
</dbReference>
<dbReference type="CDD" id="cd16442">
    <property type="entry name" value="BPL"/>
    <property type="match status" value="1"/>
</dbReference>
<dbReference type="OrthoDB" id="10250105at2759"/>